<evidence type="ECO:0000313" key="9">
    <source>
        <dbReference type="EMBL" id="WUM19411.1"/>
    </source>
</evidence>
<name>A0AAU4K047_9NOCA</name>
<evidence type="ECO:0000256" key="4">
    <source>
        <dbReference type="ARBA" id="ARBA00022807"/>
    </source>
</evidence>
<evidence type="ECO:0000259" key="8">
    <source>
        <dbReference type="PROSITE" id="PS51935"/>
    </source>
</evidence>
<protein>
    <recommendedName>
        <fullName evidence="8">NlpC/P60 domain-containing protein</fullName>
    </recommendedName>
</protein>
<feature type="transmembrane region" description="Helical" evidence="7">
    <location>
        <begin position="881"/>
        <end position="900"/>
    </location>
</feature>
<dbReference type="InterPro" id="IPR038765">
    <property type="entry name" value="Papain-like_cys_pep_sf"/>
</dbReference>
<keyword evidence="4" id="KW-0788">Thiol protease</keyword>
<dbReference type="SUPFAM" id="SSF48371">
    <property type="entry name" value="ARM repeat"/>
    <property type="match status" value="1"/>
</dbReference>
<feature type="transmembrane region" description="Helical" evidence="7">
    <location>
        <begin position="716"/>
        <end position="741"/>
    </location>
</feature>
<reference evidence="9 10" key="1">
    <citation type="submission" date="2022-10" db="EMBL/GenBank/DDBJ databases">
        <title>The complete genomes of actinobacterial strains from the NBC collection.</title>
        <authorList>
            <person name="Joergensen T.S."/>
            <person name="Alvarez Arevalo M."/>
            <person name="Sterndorff E.B."/>
            <person name="Faurdal D."/>
            <person name="Vuksanovic O."/>
            <person name="Mourched A.-S."/>
            <person name="Charusanti P."/>
            <person name="Shaw S."/>
            <person name="Blin K."/>
            <person name="Weber T."/>
        </authorList>
    </citation>
    <scope>NUCLEOTIDE SEQUENCE [LARGE SCALE GENOMIC DNA]</scope>
    <source>
        <strain evidence="9 10">NBC_00319</strain>
    </source>
</reference>
<feature type="transmembrane region" description="Helical" evidence="7">
    <location>
        <begin position="682"/>
        <end position="704"/>
    </location>
</feature>
<dbReference type="PROSITE" id="PS51935">
    <property type="entry name" value="NLPC_P60"/>
    <property type="match status" value="1"/>
</dbReference>
<feature type="transmembrane region" description="Helical" evidence="7">
    <location>
        <begin position="819"/>
        <end position="842"/>
    </location>
</feature>
<feature type="transmembrane region" description="Helical" evidence="7">
    <location>
        <begin position="907"/>
        <end position="925"/>
    </location>
</feature>
<evidence type="ECO:0000256" key="7">
    <source>
        <dbReference type="SAM" id="Phobius"/>
    </source>
</evidence>
<feature type="coiled-coil region" evidence="5">
    <location>
        <begin position="385"/>
        <end position="447"/>
    </location>
</feature>
<dbReference type="InterPro" id="IPR000064">
    <property type="entry name" value="NLP_P60_dom"/>
</dbReference>
<evidence type="ECO:0000256" key="3">
    <source>
        <dbReference type="ARBA" id="ARBA00022801"/>
    </source>
</evidence>
<accession>A0AAU4K047</accession>
<evidence type="ECO:0000256" key="1">
    <source>
        <dbReference type="ARBA" id="ARBA00007074"/>
    </source>
</evidence>
<keyword evidence="10" id="KW-1185">Reference proteome</keyword>
<dbReference type="Proteomes" id="UP001432128">
    <property type="component" value="Chromosome"/>
</dbReference>
<proteinExistence type="inferred from homology"/>
<evidence type="ECO:0000256" key="5">
    <source>
        <dbReference type="SAM" id="Coils"/>
    </source>
</evidence>
<dbReference type="KEGG" id="whr:OG579_17130"/>
<feature type="region of interest" description="Disordered" evidence="6">
    <location>
        <begin position="1404"/>
        <end position="1430"/>
    </location>
</feature>
<evidence type="ECO:0000313" key="10">
    <source>
        <dbReference type="Proteomes" id="UP001432128"/>
    </source>
</evidence>
<keyword evidence="2" id="KW-0645">Protease</keyword>
<keyword evidence="7" id="KW-0812">Transmembrane</keyword>
<sequence length="1430" mass="145431">MSSPWSEAEVEATLNFGNIGPELRANLERAVAIATRACENHFKRLERTARQSAERAGQHWDRAADRAERAGSRMETRLGRSFAATALDAQRSAARVADSYDQAFDRTARQASVLRERINQALRGIDRAEVRLTIDARDALANLRAVHRQMQSYLTANPLTVRMRVADNIIGAAGANEQLDRIARNRRSTIHVNTRGGTGSNAAMRGVSEMASGLGGMSSGVLSAVSSVAKLSAIAGTATIAIGAAVPAAAALASALVSVGVAGGGIAAAGLTAALVGAGALKTGLSGVSDALGAIGATSSGGGGAAAVDTARQVEQAQKALTRAVRDEQKAQRDVAIARKDAQEKLEDLHLEMRGATLSERDAVLSLKEAQSDLAKGGFADQNERERAILRVDEAEQRLLEVRERNNDLAKETADADRKGIENSDEVVAAKEKLADATDAVKDARLAVADAQKGSGGGGGGGIDKLGDAMAKLAPNAREFVQTLIDLQPAWNAVQQRVQNRLFAGLSGEVRELAGNYLPQLTTSLSNAVGGFNDGALSALRFTNSATGMSVVNQLLAKSSDIAGNFGRTLGNLVPGFAAIGASASNVFAPMSKGMAEAASRMSESLVQAQQSGKLDETFQRALVVAKQLGAVLGELGSIIGGVFRAASAAGNGNGLANITNSLKSISDWVNGPVGQGALTSFFQSVGAAVSAIMPLFLQVAGIIGGQVAPMIANLITTLAPAIEPVISAIGMAVAALAPAIGPLATAFGSILTAVAPLVPVIAQLVSAFVQIAGPIITQLANALAPILASLGPILGDVLSAIAPVLAEVAGAVVQLLDAVGPLLPVLGDAFVTVLGAVLPILGQLASILGPILATAVTALVPVISTIATTFAQVLEAVSPLLPVLGDALTQILAAVMPLIQQMAGLWSQMVMALLPLVPPLIQIVEALLPPLLQVVIALLPVMFTMATAFVNIMTAIAPVIVVVAQLAAGFAGLLGTIIGWGADALGAVTNFANNVVTFVSQLPGRITGALGGMWDGLVSGFKTALNALIGLWNNFSLGVDFTIPIINKRVQFSIDTPNIPLFAQGGRVPMMAGAVRGQDSILAGIAPDEYIEPANRVTPQTLPLLDAIRAGWTPSPDQLRMLLATGSLPGFAAGGKVPGKAAAEAIDPASYLMGGFSMSAIDCSGLVSYEVNDIVGLDRFDSRMSTVSEGSWLANKGFVQGKGGPGDVTVGWYDHGGGAFGHTAITLSDGTNVESNGSEGVVVGGPVGGFDDMFEQFMHLPAANIRGGDAGAQTSMGTDLTAPGAAGGGGAPAAPGSAGGAGGTGGSGGSGGTSGGGIPSLPPVGTGGAGVGVTSSSTMPFGQARADTWLREQDFGSQARGWGTDAIKEIGSDFLAPTGLESIYGSIIDRVVEAIEKAQPPAANVSVTDKTRGGVQVTGTPNTRTTYRG</sequence>
<comment type="similarity">
    <text evidence="1">Belongs to the peptidase C40 family.</text>
</comment>
<dbReference type="SUPFAM" id="SSF54001">
    <property type="entry name" value="Cysteine proteinases"/>
    <property type="match status" value="1"/>
</dbReference>
<feature type="compositionally biased region" description="Polar residues" evidence="6">
    <location>
        <begin position="1418"/>
        <end position="1430"/>
    </location>
</feature>
<dbReference type="GO" id="GO:0008234">
    <property type="term" value="F:cysteine-type peptidase activity"/>
    <property type="evidence" value="ECO:0007669"/>
    <property type="project" value="UniProtKB-KW"/>
</dbReference>
<feature type="transmembrane region" description="Helical" evidence="7">
    <location>
        <begin position="931"/>
        <end position="953"/>
    </location>
</feature>
<dbReference type="InterPro" id="IPR016024">
    <property type="entry name" value="ARM-type_fold"/>
</dbReference>
<evidence type="ECO:0000256" key="2">
    <source>
        <dbReference type="ARBA" id="ARBA00022670"/>
    </source>
</evidence>
<feature type="coiled-coil region" evidence="5">
    <location>
        <begin position="314"/>
        <end position="359"/>
    </location>
</feature>
<dbReference type="GO" id="GO:0006508">
    <property type="term" value="P:proteolysis"/>
    <property type="evidence" value="ECO:0007669"/>
    <property type="project" value="UniProtKB-KW"/>
</dbReference>
<keyword evidence="7" id="KW-1133">Transmembrane helix</keyword>
<keyword evidence="3" id="KW-0378">Hydrolase</keyword>
<feature type="compositionally biased region" description="Gly residues" evidence="6">
    <location>
        <begin position="1286"/>
        <end position="1319"/>
    </location>
</feature>
<gene>
    <name evidence="9" type="ORF">OG579_17130</name>
</gene>
<feature type="domain" description="NlpC/P60" evidence="8">
    <location>
        <begin position="1133"/>
        <end position="1267"/>
    </location>
</feature>
<feature type="transmembrane region" description="Helical" evidence="7">
    <location>
        <begin position="747"/>
        <end position="772"/>
    </location>
</feature>
<evidence type="ECO:0000256" key="6">
    <source>
        <dbReference type="SAM" id="MobiDB-lite"/>
    </source>
</evidence>
<keyword evidence="5" id="KW-0175">Coiled coil</keyword>
<feature type="region of interest" description="Disordered" evidence="6">
    <location>
        <begin position="1270"/>
        <end position="1341"/>
    </location>
</feature>
<dbReference type="EMBL" id="CP108021">
    <property type="protein sequence ID" value="WUM19411.1"/>
    <property type="molecule type" value="Genomic_DNA"/>
</dbReference>
<feature type="transmembrane region" description="Helical" evidence="7">
    <location>
        <begin position="784"/>
        <end position="807"/>
    </location>
</feature>
<dbReference type="RefSeq" id="WP_328856920.1">
    <property type="nucleotide sequence ID" value="NZ_CP108021.1"/>
</dbReference>
<feature type="transmembrane region" description="Helical" evidence="7">
    <location>
        <begin position="849"/>
        <end position="875"/>
    </location>
</feature>
<keyword evidence="7" id="KW-0472">Membrane</keyword>
<feature type="transmembrane region" description="Helical" evidence="7">
    <location>
        <begin position="960"/>
        <end position="983"/>
    </location>
</feature>
<organism evidence="9 10">
    <name type="scientific">Williamsia herbipolensis</name>
    <dbReference type="NCBI Taxonomy" id="1603258"/>
    <lineage>
        <taxon>Bacteria</taxon>
        <taxon>Bacillati</taxon>
        <taxon>Actinomycetota</taxon>
        <taxon>Actinomycetes</taxon>
        <taxon>Mycobacteriales</taxon>
        <taxon>Nocardiaceae</taxon>
        <taxon>Williamsia</taxon>
    </lineage>
</organism>